<dbReference type="InterPro" id="IPR008271">
    <property type="entry name" value="Ser/Thr_kinase_AS"/>
</dbReference>
<evidence type="ECO:0000313" key="15">
    <source>
        <dbReference type="RefSeq" id="XP_020844652.1"/>
    </source>
</evidence>
<dbReference type="GO" id="GO:0005524">
    <property type="term" value="F:ATP binding"/>
    <property type="evidence" value="ECO:0007669"/>
    <property type="project" value="UniProtKB-KW"/>
</dbReference>
<dbReference type="RefSeq" id="XP_020844651.1">
    <property type="nucleotide sequence ID" value="XM_020988992.1"/>
</dbReference>
<evidence type="ECO:0000256" key="9">
    <source>
        <dbReference type="SAM" id="MobiDB-lite"/>
    </source>
</evidence>
<dbReference type="GO" id="GO:0005829">
    <property type="term" value="C:cytosol"/>
    <property type="evidence" value="ECO:0007669"/>
    <property type="project" value="TreeGrafter"/>
</dbReference>
<dbReference type="Gene3D" id="1.10.510.10">
    <property type="entry name" value="Transferase(Phosphotransferase) domain 1"/>
    <property type="match status" value="1"/>
</dbReference>
<proteinExistence type="predicted"/>
<feature type="compositionally biased region" description="Basic and acidic residues" evidence="9">
    <location>
        <begin position="412"/>
        <end position="433"/>
    </location>
</feature>
<keyword evidence="12" id="KW-1185">Reference proteome</keyword>
<keyword evidence="5 13" id="KW-0418">Kinase</keyword>
<evidence type="ECO:0000256" key="1">
    <source>
        <dbReference type="ARBA" id="ARBA00012513"/>
    </source>
</evidence>
<dbReference type="GeneID" id="110210159"/>
<dbReference type="RefSeq" id="XP_020844652.1">
    <property type="nucleotide sequence ID" value="XM_020988993.1"/>
</dbReference>
<dbReference type="PANTHER" id="PTHR24346:SF51">
    <property type="entry name" value="PAS DOMAIN-CONTAINING SERINE_THREONINE-PROTEIN KINASE"/>
    <property type="match status" value="1"/>
</dbReference>
<dbReference type="PROSITE" id="PS50112">
    <property type="entry name" value="PAS"/>
    <property type="match status" value="1"/>
</dbReference>
<dbReference type="AlphaFoldDB" id="A0A6P5KGC2"/>
<feature type="region of interest" description="Disordered" evidence="9">
    <location>
        <begin position="402"/>
        <end position="443"/>
    </location>
</feature>
<evidence type="ECO:0000313" key="13">
    <source>
        <dbReference type="RefSeq" id="XP_020844650.1"/>
    </source>
</evidence>
<evidence type="ECO:0000256" key="2">
    <source>
        <dbReference type="ARBA" id="ARBA00022527"/>
    </source>
</evidence>
<dbReference type="RefSeq" id="XP_020844653.1">
    <property type="nucleotide sequence ID" value="XM_020988994.1"/>
</dbReference>
<feature type="compositionally biased region" description="Basic and acidic residues" evidence="9">
    <location>
        <begin position="455"/>
        <end position="465"/>
    </location>
</feature>
<keyword evidence="4" id="KW-0547">Nucleotide-binding</keyword>
<dbReference type="CTD" id="23178"/>
<reference evidence="13 14" key="1">
    <citation type="submission" date="2025-04" db="UniProtKB">
        <authorList>
            <consortium name="RefSeq"/>
        </authorList>
    </citation>
    <scope>IDENTIFICATION</scope>
    <source>
        <tissue evidence="13 14">Spleen</tissue>
    </source>
</reference>
<evidence type="ECO:0000313" key="14">
    <source>
        <dbReference type="RefSeq" id="XP_020844651.1"/>
    </source>
</evidence>
<dbReference type="KEGG" id="pcw:110210159"/>
<dbReference type="SUPFAM" id="SSF56112">
    <property type="entry name" value="Protein kinase-like (PK-like)"/>
    <property type="match status" value="1"/>
</dbReference>
<dbReference type="InterPro" id="IPR000719">
    <property type="entry name" value="Prot_kinase_dom"/>
</dbReference>
<dbReference type="Proteomes" id="UP000515140">
    <property type="component" value="Unplaced"/>
</dbReference>
<dbReference type="InterPro" id="IPR035965">
    <property type="entry name" value="PAS-like_dom_sf"/>
</dbReference>
<protein>
    <recommendedName>
        <fullName evidence="1">non-specific serine/threonine protein kinase</fullName>
        <ecNumber evidence="1">2.7.11.1</ecNumber>
    </recommendedName>
</protein>
<evidence type="ECO:0000313" key="12">
    <source>
        <dbReference type="Proteomes" id="UP000515140"/>
    </source>
</evidence>
<feature type="compositionally biased region" description="Polar residues" evidence="9">
    <location>
        <begin position="474"/>
        <end position="484"/>
    </location>
</feature>
<gene>
    <name evidence="13 14 15 16" type="primary">PASK</name>
</gene>
<feature type="compositionally biased region" description="Basic and acidic residues" evidence="9">
    <location>
        <begin position="611"/>
        <end position="622"/>
    </location>
</feature>
<dbReference type="SMART" id="SM00220">
    <property type="entry name" value="S_TKc"/>
    <property type="match status" value="1"/>
</dbReference>
<keyword evidence="3" id="KW-0808">Transferase</keyword>
<dbReference type="SMART" id="SM00091">
    <property type="entry name" value="PAS"/>
    <property type="match status" value="3"/>
</dbReference>
<evidence type="ECO:0000256" key="4">
    <source>
        <dbReference type="ARBA" id="ARBA00022741"/>
    </source>
</evidence>
<dbReference type="PROSITE" id="PS00108">
    <property type="entry name" value="PROTEIN_KINASE_ST"/>
    <property type="match status" value="1"/>
</dbReference>
<dbReference type="InterPro" id="IPR011009">
    <property type="entry name" value="Kinase-like_dom_sf"/>
</dbReference>
<dbReference type="GO" id="GO:0045719">
    <property type="term" value="P:negative regulation of glycogen biosynthetic process"/>
    <property type="evidence" value="ECO:0007669"/>
    <property type="project" value="TreeGrafter"/>
</dbReference>
<feature type="domain" description="Protein kinase" evidence="10">
    <location>
        <begin position="784"/>
        <end position="1056"/>
    </location>
</feature>
<dbReference type="NCBIfam" id="TIGR00229">
    <property type="entry name" value="sensory_box"/>
    <property type="match status" value="1"/>
</dbReference>
<dbReference type="PANTHER" id="PTHR24346">
    <property type="entry name" value="MAP/MICROTUBULE AFFINITY-REGULATING KINASE"/>
    <property type="match status" value="1"/>
</dbReference>
<dbReference type="CDD" id="cd00130">
    <property type="entry name" value="PAS"/>
    <property type="match status" value="3"/>
</dbReference>
<dbReference type="Pfam" id="PF13426">
    <property type="entry name" value="PAS_9"/>
    <property type="match status" value="3"/>
</dbReference>
<dbReference type="EC" id="2.7.11.1" evidence="1"/>
<feature type="compositionally biased region" description="Polar residues" evidence="9">
    <location>
        <begin position="544"/>
        <end position="559"/>
    </location>
</feature>
<keyword evidence="2" id="KW-0723">Serine/threonine-protein kinase</keyword>
<comment type="catalytic activity">
    <reaction evidence="7">
        <text>L-threonyl-[protein] + ATP = O-phospho-L-threonyl-[protein] + ADP + H(+)</text>
        <dbReference type="Rhea" id="RHEA:46608"/>
        <dbReference type="Rhea" id="RHEA-COMP:11060"/>
        <dbReference type="Rhea" id="RHEA-COMP:11605"/>
        <dbReference type="ChEBI" id="CHEBI:15378"/>
        <dbReference type="ChEBI" id="CHEBI:30013"/>
        <dbReference type="ChEBI" id="CHEBI:30616"/>
        <dbReference type="ChEBI" id="CHEBI:61977"/>
        <dbReference type="ChEBI" id="CHEBI:456216"/>
        <dbReference type="EC" id="2.7.11.1"/>
    </reaction>
</comment>
<evidence type="ECO:0000256" key="5">
    <source>
        <dbReference type="ARBA" id="ARBA00022777"/>
    </source>
</evidence>
<dbReference type="Gene3D" id="3.30.200.20">
    <property type="entry name" value="Phosphorylase Kinase, domain 1"/>
    <property type="match status" value="1"/>
</dbReference>
<accession>A0A6P5KGC2</accession>
<feature type="compositionally biased region" description="Basic and acidic residues" evidence="9">
    <location>
        <begin position="529"/>
        <end position="543"/>
    </location>
</feature>
<dbReference type="GO" id="GO:0035556">
    <property type="term" value="P:intracellular signal transduction"/>
    <property type="evidence" value="ECO:0007669"/>
    <property type="project" value="TreeGrafter"/>
</dbReference>
<dbReference type="InterPro" id="IPR000014">
    <property type="entry name" value="PAS"/>
</dbReference>
<feature type="region of interest" description="Disordered" evidence="9">
    <location>
        <begin position="455"/>
        <end position="676"/>
    </location>
</feature>
<evidence type="ECO:0000259" key="11">
    <source>
        <dbReference type="PROSITE" id="PS50112"/>
    </source>
</evidence>
<dbReference type="RefSeq" id="XP_020844650.1">
    <property type="nucleotide sequence ID" value="XM_020988991.1"/>
</dbReference>
<evidence type="ECO:0000256" key="6">
    <source>
        <dbReference type="ARBA" id="ARBA00022840"/>
    </source>
</evidence>
<feature type="domain" description="PAS" evidence="11">
    <location>
        <begin position="134"/>
        <end position="165"/>
    </location>
</feature>
<organism evidence="12 13">
    <name type="scientific">Phascolarctos cinereus</name>
    <name type="common">Koala</name>
    <dbReference type="NCBI Taxonomy" id="38626"/>
    <lineage>
        <taxon>Eukaryota</taxon>
        <taxon>Metazoa</taxon>
        <taxon>Chordata</taxon>
        <taxon>Craniata</taxon>
        <taxon>Vertebrata</taxon>
        <taxon>Euteleostomi</taxon>
        <taxon>Mammalia</taxon>
        <taxon>Metatheria</taxon>
        <taxon>Diprotodontia</taxon>
        <taxon>Phascolarctidae</taxon>
        <taxon>Phascolarctos</taxon>
    </lineage>
</organism>
<sequence>MSLKIFLEDGFVCTPRGLSLLENVEIPFEEDGLELSRHFPRVFQHLSRKNGFTRLCNSKKSLTEDKWNTYCLSSLAAQNICMSRFSVMPPLEHSELPSAICNSSYTSLLNSFSSKSSLHSLSASVYTCAPNKAVLIVDLKTMKILVINDQACDLLGYGGQELIGQRLSVFFSKSSTSVVEALLNESDPTSGQNVIAFGTVVDLVCSSKEKIPVSIWMKTVEHNSSPCCVVLLEPVERFTVWVTFQSDGKVISCDHLFAQLFGYASLEEVIGSEITDLIPSLRRPSLGQQIMEDLRIQRLTGRTKDGRAFPLSLKLRTDIPEEEEEEGQEAPSLFVYSASLWIFTTISGLITLQPDGTIYGINSNFALTLFGYEKVEVLGKNITFLIPDFYNQVDLVENSPVPSLSTVSVSEGRNENKAEKGKEDDKEARRTESAKGANVNMLHSANELRQILEDQESARPSRDPSKMVTPVENDGNSSALSFSPTPGMDNVIADGPPVQEEQPSSMGASEEELAELGTVQGQKSIIGILKKDSDIQSKRDPKNHPQNSVAILGESSSQPRVLENASGESDLSGAPGVSEVTDGDMNSSASGGKDHSPETLGSEATPPPSEDGQKLDTSEDSRGGSAPALSAHGPPKYNNVDPSKGPLEKQALNARATSTPVKMERTQTPRPGFEPEIQEGTYAGTGYHRDGTGLSIQFEIKHVELKGPADLFCCWVVKDFFQNHRPMGRAQYLFSSFCSSSQSLLEESRISTEMRRPKDYFDEYSRSRDVEGLRAYNGEYSKHYITLRPIGSGAFGFVWIAKSKEEDEEVKTLSAGVELAEASLLVSLVVVVKFIKKEKVLEDCWVTDPQLGKVTQEIAILSRMQHPNIIKVLDVFENEGFFQLVMEKHGSGMDLFTFIDSHPALDEPLASYIFRQVVSAIVYLRSQNIIHRDIKDENIIIAEDFTIKLVDFGSAAHMEPGKCFYTFCGTIEYCSPEVLMGHAYQGPEMEMWALGVTLYTLMFEENPFNELDEALEAVIKPPFPVSPDLLNLLCGLLEPNPEERMTLDVLIHHSWVIQPVNLANYSWEEVFHSAAIPESSIHSP</sequence>
<dbReference type="SUPFAM" id="SSF55785">
    <property type="entry name" value="PYP-like sensor domain (PAS domain)"/>
    <property type="match status" value="2"/>
</dbReference>
<dbReference type="Pfam" id="PF00069">
    <property type="entry name" value="Pkinase"/>
    <property type="match status" value="1"/>
</dbReference>
<keyword evidence="6" id="KW-0067">ATP-binding</keyword>
<evidence type="ECO:0000259" key="10">
    <source>
        <dbReference type="PROSITE" id="PS50011"/>
    </source>
</evidence>
<dbReference type="FunFam" id="1.10.510.10:FF:000351">
    <property type="entry name" value="PAS domain-containing serine/threonine-protein kinase"/>
    <property type="match status" value="1"/>
</dbReference>
<evidence type="ECO:0000313" key="16">
    <source>
        <dbReference type="RefSeq" id="XP_020844653.1"/>
    </source>
</evidence>
<name>A0A6P5KGC2_PHACI</name>
<dbReference type="GO" id="GO:0004674">
    <property type="term" value="F:protein serine/threonine kinase activity"/>
    <property type="evidence" value="ECO:0007669"/>
    <property type="project" value="UniProtKB-KW"/>
</dbReference>
<evidence type="ECO:0000256" key="8">
    <source>
        <dbReference type="ARBA" id="ARBA00048679"/>
    </source>
</evidence>
<comment type="catalytic activity">
    <reaction evidence="8">
        <text>L-seryl-[protein] + ATP = O-phospho-L-seryl-[protein] + ADP + H(+)</text>
        <dbReference type="Rhea" id="RHEA:17989"/>
        <dbReference type="Rhea" id="RHEA-COMP:9863"/>
        <dbReference type="Rhea" id="RHEA-COMP:11604"/>
        <dbReference type="ChEBI" id="CHEBI:15378"/>
        <dbReference type="ChEBI" id="CHEBI:29999"/>
        <dbReference type="ChEBI" id="CHEBI:30616"/>
        <dbReference type="ChEBI" id="CHEBI:83421"/>
        <dbReference type="ChEBI" id="CHEBI:456216"/>
        <dbReference type="EC" id="2.7.11.1"/>
    </reaction>
</comment>
<dbReference type="Gene3D" id="3.30.450.20">
    <property type="entry name" value="PAS domain"/>
    <property type="match status" value="2"/>
</dbReference>
<dbReference type="GO" id="GO:0005634">
    <property type="term" value="C:nucleus"/>
    <property type="evidence" value="ECO:0007669"/>
    <property type="project" value="TreeGrafter"/>
</dbReference>
<dbReference type="PROSITE" id="PS50011">
    <property type="entry name" value="PROTEIN_KINASE_DOM"/>
    <property type="match status" value="1"/>
</dbReference>
<evidence type="ECO:0000256" key="3">
    <source>
        <dbReference type="ARBA" id="ARBA00022679"/>
    </source>
</evidence>
<dbReference type="FunFam" id="3.30.450.20:FF:000059">
    <property type="entry name" value="PAS domain containing serine/threonine kinase"/>
    <property type="match status" value="1"/>
</dbReference>
<evidence type="ECO:0000256" key="7">
    <source>
        <dbReference type="ARBA" id="ARBA00047899"/>
    </source>
</evidence>